<dbReference type="SUPFAM" id="SSF48179">
    <property type="entry name" value="6-phosphogluconate dehydrogenase C-terminal domain-like"/>
    <property type="match status" value="1"/>
</dbReference>
<dbReference type="InterPro" id="IPR036291">
    <property type="entry name" value="NAD(P)-bd_dom_sf"/>
</dbReference>
<dbReference type="EC" id="1.1.1.169" evidence="4 11"/>
<evidence type="ECO:0000259" key="12">
    <source>
        <dbReference type="Pfam" id="PF02558"/>
    </source>
</evidence>
<evidence type="ECO:0000256" key="10">
    <source>
        <dbReference type="ARBA" id="ARBA00048793"/>
    </source>
</evidence>
<name>A0A1W1Z1K9_9FIRM</name>
<proteinExistence type="inferred from homology"/>
<feature type="domain" description="Ketopantoate reductase C-terminal" evidence="13">
    <location>
        <begin position="177"/>
        <end position="319"/>
    </location>
</feature>
<dbReference type="OrthoDB" id="9793586at2"/>
<dbReference type="Proteomes" id="UP000192790">
    <property type="component" value="Unassembled WGS sequence"/>
</dbReference>
<sequence length="340" mass="37193">MRVAIMGVGSLGTIFGAYISKAGKQVDLIDVNQEHVNALNKRGATVIGKVLFNVPVKALTPDQMEGIYDLVFYMTKQTYNETALKQLLPHLGPDSVVCTLQNGLPEPAVAEAVGKDRTLGCTVGWGATWIGAGVSELTSDPDHMEFDVGSIDGPITDKVRLAESYLKLMCPVNILTNLMGIRWSKLLANSTFSGMSTALGCTFGDVMDDPRSLRVVQYIANEVIHVAHANGVKMELFSGYDLEKVLVFENKEERDRTLAYYPKIFGPHRALKASMLQDLEKGRKCEIDAINGVVCDFGRKVGVPTPANDKVVEIVKGIEAGKYKYTFANIEMFKSIYSAD</sequence>
<feature type="domain" description="Ketopantoate reductase N-terminal" evidence="12">
    <location>
        <begin position="3"/>
        <end position="144"/>
    </location>
</feature>
<evidence type="ECO:0000256" key="1">
    <source>
        <dbReference type="ARBA" id="ARBA00002919"/>
    </source>
</evidence>
<evidence type="ECO:0000256" key="6">
    <source>
        <dbReference type="ARBA" id="ARBA00022655"/>
    </source>
</evidence>
<dbReference type="PANTHER" id="PTHR43765">
    <property type="entry name" value="2-DEHYDROPANTOATE 2-REDUCTASE-RELATED"/>
    <property type="match status" value="1"/>
</dbReference>
<evidence type="ECO:0000313" key="15">
    <source>
        <dbReference type="Proteomes" id="UP000192790"/>
    </source>
</evidence>
<dbReference type="EMBL" id="FWXW01000001">
    <property type="protein sequence ID" value="SMC42276.1"/>
    <property type="molecule type" value="Genomic_DNA"/>
</dbReference>
<reference evidence="14 15" key="1">
    <citation type="submission" date="2017-04" db="EMBL/GenBank/DDBJ databases">
        <authorList>
            <person name="Afonso C.L."/>
            <person name="Miller P.J."/>
            <person name="Scott M.A."/>
            <person name="Spackman E."/>
            <person name="Goraichik I."/>
            <person name="Dimitrov K.M."/>
            <person name="Suarez D.L."/>
            <person name="Swayne D.E."/>
        </authorList>
    </citation>
    <scope>NUCLEOTIDE SEQUENCE [LARGE SCALE GENOMIC DNA]</scope>
    <source>
        <strain evidence="14 15">DSM 12816</strain>
    </source>
</reference>
<dbReference type="Gene3D" id="1.10.1040.10">
    <property type="entry name" value="N-(1-d-carboxylethyl)-l-norvaline Dehydrogenase, domain 2"/>
    <property type="match status" value="1"/>
</dbReference>
<dbReference type="STRING" id="1122930.SAMN02745168_0861"/>
<accession>A0A1W1Z1K9</accession>
<keyword evidence="15" id="KW-1185">Reference proteome</keyword>
<dbReference type="GO" id="GO:0050661">
    <property type="term" value="F:NADP binding"/>
    <property type="evidence" value="ECO:0007669"/>
    <property type="project" value="TreeGrafter"/>
</dbReference>
<dbReference type="RefSeq" id="WP_084233461.1">
    <property type="nucleotide sequence ID" value="NZ_FWXW01000001.1"/>
</dbReference>
<dbReference type="InterPro" id="IPR003710">
    <property type="entry name" value="ApbA"/>
</dbReference>
<dbReference type="AlphaFoldDB" id="A0A1W1Z1K9"/>
<dbReference type="GO" id="GO:0005737">
    <property type="term" value="C:cytoplasm"/>
    <property type="evidence" value="ECO:0007669"/>
    <property type="project" value="TreeGrafter"/>
</dbReference>
<dbReference type="InterPro" id="IPR008927">
    <property type="entry name" value="6-PGluconate_DH-like_C_sf"/>
</dbReference>
<evidence type="ECO:0000256" key="7">
    <source>
        <dbReference type="ARBA" id="ARBA00022857"/>
    </source>
</evidence>
<dbReference type="Pfam" id="PF08546">
    <property type="entry name" value="ApbA_C"/>
    <property type="match status" value="1"/>
</dbReference>
<gene>
    <name evidence="14" type="ORF">SAMN02745168_0861</name>
</gene>
<keyword evidence="8 11" id="KW-0560">Oxidoreductase</keyword>
<dbReference type="GO" id="GO:0008677">
    <property type="term" value="F:2-dehydropantoate 2-reductase activity"/>
    <property type="evidence" value="ECO:0007669"/>
    <property type="project" value="UniProtKB-EC"/>
</dbReference>
<dbReference type="InterPro" id="IPR013752">
    <property type="entry name" value="KPA_reductase"/>
</dbReference>
<evidence type="ECO:0000259" key="13">
    <source>
        <dbReference type="Pfam" id="PF08546"/>
    </source>
</evidence>
<dbReference type="InterPro" id="IPR013332">
    <property type="entry name" value="KPR_N"/>
</dbReference>
<comment type="function">
    <text evidence="1 11">Catalyzes the NADPH-dependent reduction of ketopantoate into pantoic acid.</text>
</comment>
<dbReference type="SUPFAM" id="SSF51735">
    <property type="entry name" value="NAD(P)-binding Rossmann-fold domains"/>
    <property type="match status" value="1"/>
</dbReference>
<evidence type="ECO:0000256" key="2">
    <source>
        <dbReference type="ARBA" id="ARBA00004994"/>
    </source>
</evidence>
<dbReference type="Pfam" id="PF02558">
    <property type="entry name" value="ApbA"/>
    <property type="match status" value="1"/>
</dbReference>
<dbReference type="InterPro" id="IPR050838">
    <property type="entry name" value="Ketopantoate_reductase"/>
</dbReference>
<keyword evidence="7 11" id="KW-0521">NADP</keyword>
<comment type="similarity">
    <text evidence="3 11">Belongs to the ketopantoate reductase family.</text>
</comment>
<evidence type="ECO:0000256" key="11">
    <source>
        <dbReference type="RuleBase" id="RU362068"/>
    </source>
</evidence>
<dbReference type="GO" id="GO:0015940">
    <property type="term" value="P:pantothenate biosynthetic process"/>
    <property type="evidence" value="ECO:0007669"/>
    <property type="project" value="UniProtKB-UniPathway"/>
</dbReference>
<evidence type="ECO:0000256" key="3">
    <source>
        <dbReference type="ARBA" id="ARBA00007870"/>
    </source>
</evidence>
<comment type="catalytic activity">
    <reaction evidence="10 11">
        <text>(R)-pantoate + NADP(+) = 2-dehydropantoate + NADPH + H(+)</text>
        <dbReference type="Rhea" id="RHEA:16233"/>
        <dbReference type="ChEBI" id="CHEBI:11561"/>
        <dbReference type="ChEBI" id="CHEBI:15378"/>
        <dbReference type="ChEBI" id="CHEBI:15980"/>
        <dbReference type="ChEBI" id="CHEBI:57783"/>
        <dbReference type="ChEBI" id="CHEBI:58349"/>
        <dbReference type="EC" id="1.1.1.169"/>
    </reaction>
</comment>
<dbReference type="PANTHER" id="PTHR43765:SF2">
    <property type="entry name" value="2-DEHYDROPANTOATE 2-REDUCTASE"/>
    <property type="match status" value="1"/>
</dbReference>
<evidence type="ECO:0000313" key="14">
    <source>
        <dbReference type="EMBL" id="SMC42276.1"/>
    </source>
</evidence>
<organism evidence="14 15">
    <name type="scientific">Papillibacter cinnamivorans DSM 12816</name>
    <dbReference type="NCBI Taxonomy" id="1122930"/>
    <lineage>
        <taxon>Bacteria</taxon>
        <taxon>Bacillati</taxon>
        <taxon>Bacillota</taxon>
        <taxon>Clostridia</taxon>
        <taxon>Eubacteriales</taxon>
        <taxon>Oscillospiraceae</taxon>
        <taxon>Papillibacter</taxon>
    </lineage>
</organism>
<dbReference type="NCBIfam" id="TIGR00745">
    <property type="entry name" value="apbA_panE"/>
    <property type="match status" value="1"/>
</dbReference>
<dbReference type="InterPro" id="IPR013328">
    <property type="entry name" value="6PGD_dom2"/>
</dbReference>
<dbReference type="Gene3D" id="3.40.50.720">
    <property type="entry name" value="NAD(P)-binding Rossmann-like Domain"/>
    <property type="match status" value="1"/>
</dbReference>
<comment type="pathway">
    <text evidence="2 11">Cofactor biosynthesis; (R)-pantothenate biosynthesis; (R)-pantoate from 3-methyl-2-oxobutanoate: step 2/2.</text>
</comment>
<evidence type="ECO:0000256" key="9">
    <source>
        <dbReference type="ARBA" id="ARBA00032024"/>
    </source>
</evidence>
<protein>
    <recommendedName>
        <fullName evidence="5 11">2-dehydropantoate 2-reductase</fullName>
        <ecNumber evidence="4 11">1.1.1.169</ecNumber>
    </recommendedName>
    <alternativeName>
        <fullName evidence="9 11">Ketopantoate reductase</fullName>
    </alternativeName>
</protein>
<evidence type="ECO:0000256" key="8">
    <source>
        <dbReference type="ARBA" id="ARBA00023002"/>
    </source>
</evidence>
<keyword evidence="6 11" id="KW-0566">Pantothenate biosynthesis</keyword>
<dbReference type="UniPathway" id="UPA00028">
    <property type="reaction ID" value="UER00004"/>
</dbReference>
<evidence type="ECO:0000256" key="5">
    <source>
        <dbReference type="ARBA" id="ARBA00019465"/>
    </source>
</evidence>
<evidence type="ECO:0000256" key="4">
    <source>
        <dbReference type="ARBA" id="ARBA00013014"/>
    </source>
</evidence>